<dbReference type="Gramene" id="TVU51451">
    <property type="protein sequence ID" value="TVU51451"/>
    <property type="gene ID" value="EJB05_02882"/>
</dbReference>
<feature type="region of interest" description="Disordered" evidence="1">
    <location>
        <begin position="60"/>
        <end position="80"/>
    </location>
</feature>
<dbReference type="Proteomes" id="UP000324897">
    <property type="component" value="Chromosome 6"/>
</dbReference>
<gene>
    <name evidence="2" type="ORF">EJB05_02882</name>
</gene>
<name>A0A5J9WTQ1_9POAL</name>
<reference evidence="2 3" key="1">
    <citation type="journal article" date="2019" name="Sci. Rep.">
        <title>A high-quality genome of Eragrostis curvula grass provides insights into Poaceae evolution and supports new strategies to enhance forage quality.</title>
        <authorList>
            <person name="Carballo J."/>
            <person name="Santos B.A.C.M."/>
            <person name="Zappacosta D."/>
            <person name="Garbus I."/>
            <person name="Selva J.P."/>
            <person name="Gallo C.A."/>
            <person name="Diaz A."/>
            <person name="Albertini E."/>
            <person name="Caccamo M."/>
            <person name="Echenique V."/>
        </authorList>
    </citation>
    <scope>NUCLEOTIDE SEQUENCE [LARGE SCALE GENOMIC DNA]</scope>
    <source>
        <strain evidence="3">cv. Victoria</strain>
        <tissue evidence="2">Leaf</tissue>
    </source>
</reference>
<organism evidence="2 3">
    <name type="scientific">Eragrostis curvula</name>
    <name type="common">weeping love grass</name>
    <dbReference type="NCBI Taxonomy" id="38414"/>
    <lineage>
        <taxon>Eukaryota</taxon>
        <taxon>Viridiplantae</taxon>
        <taxon>Streptophyta</taxon>
        <taxon>Embryophyta</taxon>
        <taxon>Tracheophyta</taxon>
        <taxon>Spermatophyta</taxon>
        <taxon>Magnoliopsida</taxon>
        <taxon>Liliopsida</taxon>
        <taxon>Poales</taxon>
        <taxon>Poaceae</taxon>
        <taxon>PACMAD clade</taxon>
        <taxon>Chloridoideae</taxon>
        <taxon>Eragrostideae</taxon>
        <taxon>Eragrostidinae</taxon>
        <taxon>Eragrostis</taxon>
    </lineage>
</organism>
<proteinExistence type="predicted"/>
<comment type="caution">
    <text evidence="2">The sequence shown here is derived from an EMBL/GenBank/DDBJ whole genome shotgun (WGS) entry which is preliminary data.</text>
</comment>
<evidence type="ECO:0000313" key="2">
    <source>
        <dbReference type="EMBL" id="TVU51451.1"/>
    </source>
</evidence>
<feature type="non-terminal residue" evidence="2">
    <location>
        <position position="1"/>
    </location>
</feature>
<evidence type="ECO:0000256" key="1">
    <source>
        <dbReference type="SAM" id="MobiDB-lite"/>
    </source>
</evidence>
<evidence type="ECO:0000313" key="3">
    <source>
        <dbReference type="Proteomes" id="UP000324897"/>
    </source>
</evidence>
<sequence>MVKTCAEAHSGQLSTCVGSGRGFGDFLGLHERLFSLSKYRRGRSSPGRSIAYCCMDGRDGDDKGGGHGGAVYLDEIPEDQ</sequence>
<accession>A0A5J9WTQ1</accession>
<protein>
    <submittedName>
        <fullName evidence="2">Uncharacterized protein</fullName>
    </submittedName>
</protein>
<dbReference type="AlphaFoldDB" id="A0A5J9WTQ1"/>
<dbReference type="EMBL" id="RWGY01000002">
    <property type="protein sequence ID" value="TVU51451.1"/>
    <property type="molecule type" value="Genomic_DNA"/>
</dbReference>
<keyword evidence="3" id="KW-1185">Reference proteome</keyword>